<name>A0ABX6T0K3_9SPHN</name>
<organism evidence="1 2">
    <name type="scientific">Sphingomonas daechungensis</name>
    <dbReference type="NCBI Taxonomy" id="1176646"/>
    <lineage>
        <taxon>Bacteria</taxon>
        <taxon>Pseudomonadati</taxon>
        <taxon>Pseudomonadota</taxon>
        <taxon>Alphaproteobacteria</taxon>
        <taxon>Sphingomonadales</taxon>
        <taxon>Sphingomonadaceae</taxon>
        <taxon>Sphingomonas</taxon>
    </lineage>
</organism>
<dbReference type="EMBL" id="CP060780">
    <property type="protein sequence ID" value="QNP42263.1"/>
    <property type="molecule type" value="Genomic_DNA"/>
</dbReference>
<sequence>MSRNLSSVASAAANEFDVVRGPAAAQAKPVSRLSAIAGQILDVLNPSTPGKAEMRNCDAKRAAMLKDQAHR</sequence>
<evidence type="ECO:0000313" key="1">
    <source>
        <dbReference type="EMBL" id="QNP42263.1"/>
    </source>
</evidence>
<protein>
    <submittedName>
        <fullName evidence="1">Uncharacterized protein</fullName>
    </submittedName>
</protein>
<keyword evidence="2" id="KW-1185">Reference proteome</keyword>
<dbReference type="RefSeq" id="WP_187713696.1">
    <property type="nucleotide sequence ID" value="NZ_BAABJC010000001.1"/>
</dbReference>
<proteinExistence type="predicted"/>
<accession>A0ABX6T0K3</accession>
<gene>
    <name evidence="1" type="ORF">H9L15_07735</name>
</gene>
<evidence type="ECO:0000313" key="2">
    <source>
        <dbReference type="Proteomes" id="UP000516134"/>
    </source>
</evidence>
<reference evidence="1 2" key="1">
    <citation type="submission" date="2020-08" db="EMBL/GenBank/DDBJ databases">
        <title>Genome sequence of Sphingomonas daechungensis KACC 18115T.</title>
        <authorList>
            <person name="Hyun D.-W."/>
            <person name="Bae J.-W."/>
        </authorList>
    </citation>
    <scope>NUCLEOTIDE SEQUENCE [LARGE SCALE GENOMIC DNA]</scope>
    <source>
        <strain evidence="1 2">KACC 18115</strain>
    </source>
</reference>
<dbReference type="Proteomes" id="UP000516134">
    <property type="component" value="Chromosome"/>
</dbReference>